<keyword evidence="8" id="KW-1185">Reference proteome</keyword>
<evidence type="ECO:0000256" key="1">
    <source>
        <dbReference type="ARBA" id="ARBA00002190"/>
    </source>
</evidence>
<dbReference type="GO" id="GO:0003677">
    <property type="term" value="F:DNA binding"/>
    <property type="evidence" value="ECO:0007669"/>
    <property type="project" value="UniProtKB-UniRule"/>
</dbReference>
<feature type="non-terminal residue" evidence="7">
    <location>
        <position position="87"/>
    </location>
</feature>
<keyword evidence="5 6" id="KW-0233">DNA recombination</keyword>
<accession>A0A1M4YDD4</accession>
<dbReference type="RefSeq" id="WP_178138830.1">
    <property type="nucleotide sequence ID" value="NZ_FQUL01000063.1"/>
</dbReference>
<dbReference type="AlphaFoldDB" id="A0A1M4YDD4"/>
<evidence type="ECO:0000313" key="7">
    <source>
        <dbReference type="EMBL" id="SHF03492.1"/>
    </source>
</evidence>
<dbReference type="PANTHER" id="PTHR33217">
    <property type="entry name" value="TRANSPOSASE FOR INSERTION SEQUENCE ELEMENT IS1081"/>
    <property type="match status" value="1"/>
</dbReference>
<comment type="similarity">
    <text evidence="2 6">Belongs to the transposase mutator family.</text>
</comment>
<gene>
    <name evidence="7" type="ORF">SAMN02745225_02303</name>
</gene>
<protein>
    <recommendedName>
        <fullName evidence="6">Mutator family transposase</fullName>
    </recommendedName>
</protein>
<dbReference type="Proteomes" id="UP000184295">
    <property type="component" value="Unassembled WGS sequence"/>
</dbReference>
<keyword evidence="4 6" id="KW-0238">DNA-binding</keyword>
<evidence type="ECO:0000256" key="6">
    <source>
        <dbReference type="RuleBase" id="RU365089"/>
    </source>
</evidence>
<dbReference type="Pfam" id="PF00872">
    <property type="entry name" value="Transposase_mut"/>
    <property type="match status" value="1"/>
</dbReference>
<dbReference type="GO" id="GO:0006313">
    <property type="term" value="P:DNA transposition"/>
    <property type="evidence" value="ECO:0007669"/>
    <property type="project" value="UniProtKB-UniRule"/>
</dbReference>
<evidence type="ECO:0000256" key="2">
    <source>
        <dbReference type="ARBA" id="ARBA00010961"/>
    </source>
</evidence>
<dbReference type="PANTHER" id="PTHR33217:SF7">
    <property type="entry name" value="TRANSPOSASE FOR INSERTION SEQUENCE ELEMENT IS1081"/>
    <property type="match status" value="1"/>
</dbReference>
<sequence length="87" mass="10031">MTTTNNTKALIESVREILTQDGDLLRNIIQQVLQEMLEAEMDQVLGASKSERSDKRLGYRSGYYTRTLLTRVGRVSLRVPRDRDGRF</sequence>
<dbReference type="STRING" id="1121881.SAMN02745225_02303"/>
<proteinExistence type="inferred from homology"/>
<evidence type="ECO:0000313" key="8">
    <source>
        <dbReference type="Proteomes" id="UP000184295"/>
    </source>
</evidence>
<keyword evidence="3 6" id="KW-0815">Transposition</keyword>
<dbReference type="InterPro" id="IPR001207">
    <property type="entry name" value="Transposase_mutator"/>
</dbReference>
<keyword evidence="6" id="KW-0814">Transposable element</keyword>
<evidence type="ECO:0000256" key="4">
    <source>
        <dbReference type="ARBA" id="ARBA00023125"/>
    </source>
</evidence>
<dbReference type="GO" id="GO:0004803">
    <property type="term" value="F:transposase activity"/>
    <property type="evidence" value="ECO:0007669"/>
    <property type="project" value="UniProtKB-UniRule"/>
</dbReference>
<organism evidence="7 8">
    <name type="scientific">Ferrithrix thermotolerans DSM 19514</name>
    <dbReference type="NCBI Taxonomy" id="1121881"/>
    <lineage>
        <taxon>Bacteria</taxon>
        <taxon>Bacillati</taxon>
        <taxon>Actinomycetota</taxon>
        <taxon>Acidimicrobiia</taxon>
        <taxon>Acidimicrobiales</taxon>
        <taxon>Acidimicrobiaceae</taxon>
        <taxon>Ferrithrix</taxon>
    </lineage>
</organism>
<dbReference type="EMBL" id="FQUL01000063">
    <property type="protein sequence ID" value="SHF03492.1"/>
    <property type="molecule type" value="Genomic_DNA"/>
</dbReference>
<evidence type="ECO:0000256" key="5">
    <source>
        <dbReference type="ARBA" id="ARBA00023172"/>
    </source>
</evidence>
<comment type="function">
    <text evidence="1 6">Required for the transposition of the insertion element.</text>
</comment>
<name>A0A1M4YDD4_9ACTN</name>
<evidence type="ECO:0000256" key="3">
    <source>
        <dbReference type="ARBA" id="ARBA00022578"/>
    </source>
</evidence>
<reference evidence="8" key="1">
    <citation type="submission" date="2016-11" db="EMBL/GenBank/DDBJ databases">
        <authorList>
            <person name="Varghese N."/>
            <person name="Submissions S."/>
        </authorList>
    </citation>
    <scope>NUCLEOTIDE SEQUENCE [LARGE SCALE GENOMIC DNA]</scope>
    <source>
        <strain evidence="8">DSM 19514</strain>
    </source>
</reference>